<evidence type="ECO:0000313" key="2">
    <source>
        <dbReference type="EMBL" id="OLN97965.1"/>
    </source>
</evidence>
<dbReference type="Pfam" id="PF19287">
    <property type="entry name" value="DUF5910"/>
    <property type="match status" value="1"/>
</dbReference>
<accession>A0A1Q8S987</accession>
<dbReference type="Proteomes" id="UP000186583">
    <property type="component" value="Unassembled WGS sequence"/>
</dbReference>
<sequence>MMFPSFSIIAGVIFLATHALGLPVDPDLDKRAQNVIIGYRTVSAAQGQRYNQAGTLTNDGNLIGTQIGAGVYTTPNRGGWPGSATSIISLREMRYCVIMADSAALSRVNKVQIPESFNGQTIWFKGQAVVDAYIKNVVPLADPNKTIRISKIEGAVDGLQIVIPPGLLNSNNGGLGITASCKNTVEELPDVNVAFRQWPRLFGSL</sequence>
<organism evidence="2 3">
    <name type="scientific">Colletotrichum chlorophyti</name>
    <dbReference type="NCBI Taxonomy" id="708187"/>
    <lineage>
        <taxon>Eukaryota</taxon>
        <taxon>Fungi</taxon>
        <taxon>Dikarya</taxon>
        <taxon>Ascomycota</taxon>
        <taxon>Pezizomycotina</taxon>
        <taxon>Sordariomycetes</taxon>
        <taxon>Hypocreomycetidae</taxon>
        <taxon>Glomerellales</taxon>
        <taxon>Glomerellaceae</taxon>
        <taxon>Colletotrichum</taxon>
    </lineage>
</organism>
<dbReference type="InterPro" id="IPR045564">
    <property type="entry name" value="DUF5910"/>
</dbReference>
<comment type="caution">
    <text evidence="2">The sequence shown here is derived from an EMBL/GenBank/DDBJ whole genome shotgun (WGS) entry which is preliminary data.</text>
</comment>
<evidence type="ECO:0000313" key="3">
    <source>
        <dbReference type="Proteomes" id="UP000186583"/>
    </source>
</evidence>
<feature type="signal peptide" evidence="1">
    <location>
        <begin position="1"/>
        <end position="21"/>
    </location>
</feature>
<name>A0A1Q8S987_9PEZI</name>
<evidence type="ECO:0000256" key="1">
    <source>
        <dbReference type="SAM" id="SignalP"/>
    </source>
</evidence>
<keyword evidence="3" id="KW-1185">Reference proteome</keyword>
<reference evidence="2 3" key="1">
    <citation type="submission" date="2016-11" db="EMBL/GenBank/DDBJ databases">
        <title>Draft Genome Assembly of Colletotrichum chlorophyti a pathogen of herbaceous plants.</title>
        <authorList>
            <person name="Gan P."/>
            <person name="Narusaka M."/>
            <person name="Tsushima A."/>
            <person name="Narusaka Y."/>
            <person name="Takano Y."/>
            <person name="Shirasu K."/>
        </authorList>
    </citation>
    <scope>NUCLEOTIDE SEQUENCE [LARGE SCALE GENOMIC DNA]</scope>
    <source>
        <strain evidence="2 3">NTL11</strain>
    </source>
</reference>
<gene>
    <name evidence="2" type="ORF">CCHL11_02507</name>
</gene>
<feature type="chain" id="PRO_5013158475" evidence="1">
    <location>
        <begin position="22"/>
        <end position="205"/>
    </location>
</feature>
<dbReference type="OrthoDB" id="4540223at2759"/>
<dbReference type="EMBL" id="MPGH01000002">
    <property type="protein sequence ID" value="OLN97965.1"/>
    <property type="molecule type" value="Genomic_DNA"/>
</dbReference>
<proteinExistence type="predicted"/>
<dbReference type="AlphaFoldDB" id="A0A1Q8S987"/>
<protein>
    <submittedName>
        <fullName evidence="2">Uncharacterized protein</fullName>
    </submittedName>
</protein>
<keyword evidence="1" id="KW-0732">Signal</keyword>